<dbReference type="InterPro" id="IPR000905">
    <property type="entry name" value="Gcp-like_dom"/>
</dbReference>
<proteinExistence type="inferred from homology"/>
<feature type="binding site" evidence="6">
    <location>
        <position position="229"/>
    </location>
    <ligand>
        <name>substrate</name>
    </ligand>
</feature>
<dbReference type="SUPFAM" id="SSF53067">
    <property type="entry name" value="Actin-like ATPase domain"/>
    <property type="match status" value="3"/>
</dbReference>
<feature type="domain" description="Gcp-like" evidence="7">
    <location>
        <begin position="115"/>
        <end position="401"/>
    </location>
</feature>
<dbReference type="InterPro" id="IPR017861">
    <property type="entry name" value="KAE1/TsaD"/>
</dbReference>
<reference evidence="8 9" key="1">
    <citation type="journal article" date="2016" name="Nat. Commun.">
        <title>Thousands of microbial genomes shed light on interconnected biogeochemical processes in an aquifer system.</title>
        <authorList>
            <person name="Anantharaman K."/>
            <person name="Brown C.T."/>
            <person name="Hug L.A."/>
            <person name="Sharon I."/>
            <person name="Castelle C.J."/>
            <person name="Probst A.J."/>
            <person name="Thomas B.C."/>
            <person name="Singh A."/>
            <person name="Wilkins M.J."/>
            <person name="Karaoz U."/>
            <person name="Brodie E.L."/>
            <person name="Williams K.H."/>
            <person name="Hubbard S.S."/>
            <person name="Banfield J.F."/>
        </authorList>
    </citation>
    <scope>NUCLEOTIDE SEQUENCE [LARGE SCALE GENOMIC DNA]</scope>
</reference>
<dbReference type="GO" id="GO:0005506">
    <property type="term" value="F:iron ion binding"/>
    <property type="evidence" value="ECO:0007669"/>
    <property type="project" value="UniProtKB-UniRule"/>
</dbReference>
<accession>A0A1G2PP12</accession>
<name>A0A1G2PP12_9BACT</name>
<dbReference type="GO" id="GO:0005737">
    <property type="term" value="C:cytoplasm"/>
    <property type="evidence" value="ECO:0007669"/>
    <property type="project" value="UniProtKB-SubCell"/>
</dbReference>
<evidence type="ECO:0000259" key="7">
    <source>
        <dbReference type="Pfam" id="PF00814"/>
    </source>
</evidence>
<feature type="binding site" evidence="6">
    <location>
        <position position="395"/>
    </location>
    <ligand>
        <name>Fe cation</name>
        <dbReference type="ChEBI" id="CHEBI:24875"/>
    </ligand>
</feature>
<dbReference type="InterPro" id="IPR022450">
    <property type="entry name" value="TsaD"/>
</dbReference>
<comment type="catalytic activity">
    <reaction evidence="5 6">
        <text>L-threonylcarbamoyladenylate + adenosine(37) in tRNA = N(6)-L-threonylcarbamoyladenosine(37) in tRNA + AMP + H(+)</text>
        <dbReference type="Rhea" id="RHEA:37059"/>
        <dbReference type="Rhea" id="RHEA-COMP:10162"/>
        <dbReference type="Rhea" id="RHEA-COMP:10163"/>
        <dbReference type="ChEBI" id="CHEBI:15378"/>
        <dbReference type="ChEBI" id="CHEBI:73682"/>
        <dbReference type="ChEBI" id="CHEBI:74411"/>
        <dbReference type="ChEBI" id="CHEBI:74418"/>
        <dbReference type="ChEBI" id="CHEBI:456215"/>
        <dbReference type="EC" id="2.3.1.234"/>
    </reaction>
</comment>
<keyword evidence="6" id="KW-0408">Iron</keyword>
<keyword evidence="6" id="KW-0963">Cytoplasm</keyword>
<feature type="binding site" evidence="6">
    <location>
        <position position="163"/>
    </location>
    <ligand>
        <name>Fe cation</name>
        <dbReference type="ChEBI" id="CHEBI:24875"/>
    </ligand>
</feature>
<evidence type="ECO:0000313" key="8">
    <source>
        <dbReference type="EMBL" id="OHA50075.1"/>
    </source>
</evidence>
<protein>
    <recommendedName>
        <fullName evidence="6">tRNA N6-adenosine threonylcarbamoyltransferase</fullName>
        <ecNumber evidence="6">2.3.1.234</ecNumber>
    </recommendedName>
    <alternativeName>
        <fullName evidence="6">N6-L-threonylcarbamoyladenine synthase</fullName>
        <shortName evidence="6">t(6)A synthase</shortName>
    </alternativeName>
    <alternativeName>
        <fullName evidence="6">t(6)A37 threonylcarbamoyladenosine biosynthesis protein TsaD</fullName>
    </alternativeName>
    <alternativeName>
        <fullName evidence="6">tRNA threonylcarbamoyladenosine biosynthesis protein TsaD</fullName>
    </alternativeName>
</protein>
<feature type="binding site" evidence="6">
    <location>
        <position position="242"/>
    </location>
    <ligand>
        <name>substrate</name>
    </ligand>
</feature>
<sequence>MIILAIETSCDETSVAIIEAKGGLENPSFEILSNVVLSQIKIHKKWGGVVPMMAKREHSKNLITILNKSMMKAGFLKLNLKSQISNLDSNAKNRLEKILNREPELLERFLKFIPSIKPPKIDAIAVTVGPGLEPALWVGINFARALSFVWNKPVVAVNHMEGHIVASLLKSNLKPASPAGRSQISKIMQFPALALLVSGGHTELVLIKKWGDYKIIGETRDDAAGECFDKTARMLELPYPGGPQIAKQAENFKKYPLTFRMGGWTRREMEKEAFNIKLPRPMIDSKDYDFSFSGLKTAVLYMLRDMKERHINIGDFTPMICNEIQQAIIDVLITKTMKAAKEFGIKSIILGGGVAANKELRAQMKKAVGMSRRDLDIGGRQTIILYLPSAKLTTDNAAMIGAAGYLRAVNGDFAKPEKLVAQGNLSL</sequence>
<dbReference type="Proteomes" id="UP000178646">
    <property type="component" value="Unassembled WGS sequence"/>
</dbReference>
<feature type="binding site" evidence="6">
    <location>
        <position position="159"/>
    </location>
    <ligand>
        <name>Fe cation</name>
        <dbReference type="ChEBI" id="CHEBI:24875"/>
    </ligand>
</feature>
<comment type="caution">
    <text evidence="6">Lacks conserved residue(s) required for the propagation of feature annotation.</text>
</comment>
<evidence type="ECO:0000256" key="6">
    <source>
        <dbReference type="HAMAP-Rule" id="MF_01445"/>
    </source>
</evidence>
<keyword evidence="1 6" id="KW-0808">Transferase</keyword>
<feature type="binding site" evidence="6">
    <location>
        <position position="357"/>
    </location>
    <ligand>
        <name>substrate</name>
    </ligand>
</feature>
<dbReference type="AlphaFoldDB" id="A0A1G2PP12"/>
<evidence type="ECO:0000256" key="3">
    <source>
        <dbReference type="ARBA" id="ARBA00022723"/>
    </source>
</evidence>
<dbReference type="InterPro" id="IPR043129">
    <property type="entry name" value="ATPase_NBD"/>
</dbReference>
<keyword evidence="3 6" id="KW-0479">Metal-binding</keyword>
<keyword evidence="4 6" id="KW-0012">Acyltransferase</keyword>
<comment type="subcellular location">
    <subcellularLocation>
        <location evidence="6">Cytoplasm</location>
    </subcellularLocation>
</comment>
<dbReference type="HAMAP" id="MF_01445">
    <property type="entry name" value="TsaD"/>
    <property type="match status" value="1"/>
</dbReference>
<feature type="binding site" evidence="6">
    <location>
        <begin position="196"/>
        <end position="200"/>
    </location>
    <ligand>
        <name>substrate</name>
    </ligand>
</feature>
<dbReference type="EC" id="2.3.1.234" evidence="6"/>
<feature type="domain" description="Gcp-like" evidence="7">
    <location>
        <begin position="30"/>
        <end position="75"/>
    </location>
</feature>
<dbReference type="GO" id="GO:0061711">
    <property type="term" value="F:tRNA N(6)-L-threonylcarbamoyladenine synthase activity"/>
    <property type="evidence" value="ECO:0007669"/>
    <property type="project" value="UniProtKB-EC"/>
</dbReference>
<dbReference type="CDD" id="cd24133">
    <property type="entry name" value="ASKHA_NBD_TsaD_bac"/>
    <property type="match status" value="1"/>
</dbReference>
<organism evidence="8 9">
    <name type="scientific">Candidatus Terrybacteria bacterium RIFCSPHIGHO2_02_41_19</name>
    <dbReference type="NCBI Taxonomy" id="1802364"/>
    <lineage>
        <taxon>Bacteria</taxon>
        <taxon>Candidatus Terryibacteriota</taxon>
    </lineage>
</organism>
<gene>
    <name evidence="6" type="primary">tsaD</name>
    <name evidence="8" type="ORF">A2W59_01430</name>
</gene>
<comment type="function">
    <text evidence="6">Required for the formation of a threonylcarbamoyl group on adenosine at position 37 (t(6)A37) in tRNAs that read codons beginning with adenine. Is involved in the transfer of the threonylcarbamoyl moiety of threonylcarbamoyl-AMP (TC-AMP) to the N6 group of A37, together with TsaE and TsaB. TsaD likely plays a direct catalytic role in this reaction.</text>
</comment>
<dbReference type="Gene3D" id="3.30.420.40">
    <property type="match status" value="3"/>
</dbReference>
<dbReference type="PANTHER" id="PTHR11735:SF6">
    <property type="entry name" value="TRNA N6-ADENOSINE THREONYLCARBAMOYLTRANSFERASE, MITOCHONDRIAL"/>
    <property type="match status" value="1"/>
</dbReference>
<evidence type="ECO:0000256" key="5">
    <source>
        <dbReference type="ARBA" id="ARBA00048117"/>
    </source>
</evidence>
<dbReference type="InterPro" id="IPR017860">
    <property type="entry name" value="Peptidase_M22_CS"/>
</dbReference>
<evidence type="ECO:0000256" key="2">
    <source>
        <dbReference type="ARBA" id="ARBA00022694"/>
    </source>
</evidence>
<dbReference type="EMBL" id="MHSU01000025">
    <property type="protein sequence ID" value="OHA50075.1"/>
    <property type="molecule type" value="Genomic_DNA"/>
</dbReference>
<comment type="cofactor">
    <cofactor evidence="6">
        <name>Fe(2+)</name>
        <dbReference type="ChEBI" id="CHEBI:29033"/>
    </cofactor>
    <text evidence="6">Binds 1 Fe(2+) ion per subunit.</text>
</comment>
<comment type="similarity">
    <text evidence="6">Belongs to the KAE1 / TsaD family.</text>
</comment>
<comment type="caution">
    <text evidence="8">The sequence shown here is derived from an EMBL/GenBank/DDBJ whole genome shotgun (WGS) entry which is preliminary data.</text>
</comment>
<dbReference type="PANTHER" id="PTHR11735">
    <property type="entry name" value="TRNA N6-ADENOSINE THREONYLCARBAMOYLTRANSFERASE"/>
    <property type="match status" value="1"/>
</dbReference>
<keyword evidence="2 6" id="KW-0819">tRNA processing</keyword>
<dbReference type="GO" id="GO:0002949">
    <property type="term" value="P:tRNA threonylcarbamoyladenosine modification"/>
    <property type="evidence" value="ECO:0007669"/>
    <property type="project" value="UniProtKB-UniRule"/>
</dbReference>
<evidence type="ECO:0000256" key="4">
    <source>
        <dbReference type="ARBA" id="ARBA00023315"/>
    </source>
</evidence>
<dbReference type="Pfam" id="PF00814">
    <property type="entry name" value="TsaD"/>
    <property type="match status" value="2"/>
</dbReference>
<dbReference type="NCBIfam" id="TIGR00329">
    <property type="entry name" value="gcp_kae1"/>
    <property type="match status" value="1"/>
</dbReference>
<dbReference type="PROSITE" id="PS01016">
    <property type="entry name" value="GLYCOPROTEASE"/>
    <property type="match status" value="1"/>
</dbReference>
<evidence type="ECO:0000256" key="1">
    <source>
        <dbReference type="ARBA" id="ARBA00022679"/>
    </source>
</evidence>
<evidence type="ECO:0000313" key="9">
    <source>
        <dbReference type="Proteomes" id="UP000178646"/>
    </source>
</evidence>